<keyword evidence="5 7" id="KW-1133">Transmembrane helix</keyword>
<feature type="transmembrane region" description="Helical" evidence="7">
    <location>
        <begin position="137"/>
        <end position="156"/>
    </location>
</feature>
<dbReference type="GO" id="GO:0005886">
    <property type="term" value="C:plasma membrane"/>
    <property type="evidence" value="ECO:0007669"/>
    <property type="project" value="TreeGrafter"/>
</dbReference>
<keyword evidence="3" id="KW-0813">Transport</keyword>
<evidence type="ECO:0000313" key="9">
    <source>
        <dbReference type="EMBL" id="NOL60040.1"/>
    </source>
</evidence>
<feature type="transmembrane region" description="Helical" evidence="7">
    <location>
        <begin position="62"/>
        <end position="82"/>
    </location>
</feature>
<keyword evidence="4 7" id="KW-0812">Transmembrane</keyword>
<evidence type="ECO:0000313" key="8">
    <source>
        <dbReference type="EMBL" id="ARD84383.1"/>
    </source>
</evidence>
<evidence type="ECO:0000313" key="10">
    <source>
        <dbReference type="Proteomes" id="UP000192050"/>
    </source>
</evidence>
<evidence type="ECO:0000256" key="3">
    <source>
        <dbReference type="ARBA" id="ARBA00022448"/>
    </source>
</evidence>
<dbReference type="Proteomes" id="UP000546917">
    <property type="component" value="Unassembled WGS sequence"/>
</dbReference>
<keyword evidence="6 7" id="KW-0472">Membrane</keyword>
<dbReference type="Pfam" id="PF02133">
    <property type="entry name" value="Transp_cyt_pur"/>
    <property type="match status" value="1"/>
</dbReference>
<evidence type="ECO:0000256" key="4">
    <source>
        <dbReference type="ARBA" id="ARBA00022692"/>
    </source>
</evidence>
<proteinExistence type="inferred from homology"/>
<feature type="transmembrane region" description="Helical" evidence="7">
    <location>
        <begin position="235"/>
        <end position="259"/>
    </location>
</feature>
<comment type="subcellular location">
    <subcellularLocation>
        <location evidence="1">Membrane</location>
        <topology evidence="1">Multi-pass membrane protein</topology>
    </subcellularLocation>
</comment>
<feature type="transmembrane region" description="Helical" evidence="7">
    <location>
        <begin position="279"/>
        <end position="300"/>
    </location>
</feature>
<feature type="transmembrane region" description="Helical" evidence="7">
    <location>
        <begin position="200"/>
        <end position="223"/>
    </location>
</feature>
<keyword evidence="10" id="KW-1185">Reference proteome</keyword>
<evidence type="ECO:0000256" key="6">
    <source>
        <dbReference type="ARBA" id="ARBA00023136"/>
    </source>
</evidence>
<sequence>MDIEKSGGHNSEFVYNEFEPVPEEMRKNNSSELFTLWFASNMTIGDFAIGFIPVLLGLSLGMSLFSMLLGSVMGSILVAFMSRTGTLTGLPQMVLGRRAFGKNFGIFMTVLQWINTLGWLTVNLILASFAFSLAFHVPYYEISIILMGIIIFLISNSGRKSISYFEKAMSVILGILFTIIILNAGLHINDIYAYKPSSFGFGVAFGITLATSFSYLMSWGPYAADYSRYNKTKNAFIYTFSGGLIATFWAEIAGVFVAIMSLDPSGNPASDLNHVLGPYGIIGLIAIFLGGIAADALNLYSNSISLKSTGLKIRRIYSVIFGIVIAIALAVALYTKFYSFYEDFLFLLDYWITPWLGIMLADFFIVNRNEKFNIKTIPGLNISGISAYFIALIASVPFMDPGIIFEGPISKLYLGGVDISYYVSFLLALVLYPVITKVINRNNIQSHVK</sequence>
<evidence type="ECO:0000256" key="7">
    <source>
        <dbReference type="SAM" id="Phobius"/>
    </source>
</evidence>
<evidence type="ECO:0000256" key="1">
    <source>
        <dbReference type="ARBA" id="ARBA00004141"/>
    </source>
</evidence>
<dbReference type="GeneID" id="16025672"/>
<reference evidence="8 10" key="1">
    <citation type="submission" date="2011-10" db="EMBL/GenBank/DDBJ databases">
        <title>Metabolic and evolutionary patterns in the extreme acidophile Ferroplasma acidiphilum.</title>
        <authorList>
            <person name="Golyshina O.V."/>
            <person name="Kozyavkin S.A."/>
            <person name="Tatusov R.L."/>
            <person name="Slesarev A.I."/>
            <person name="Golyshin P.N."/>
        </authorList>
    </citation>
    <scope>NUCLEOTIDE SEQUENCE [LARGE SCALE GENOMIC DNA]</scope>
    <source>
        <strain evidence="8">Berkeley</strain>
        <strain evidence="10">Y</strain>
    </source>
</reference>
<feature type="transmembrane region" description="Helical" evidence="7">
    <location>
        <begin position="168"/>
        <end position="188"/>
    </location>
</feature>
<feature type="transmembrane region" description="Helical" evidence="7">
    <location>
        <begin position="316"/>
        <end position="338"/>
    </location>
</feature>
<dbReference type="OrthoDB" id="27121at2157"/>
<gene>
    <name evidence="8" type="ORF">FAD_0468</name>
    <name evidence="9" type="ORF">HLB00_04225</name>
</gene>
<evidence type="ECO:0000313" key="11">
    <source>
        <dbReference type="Proteomes" id="UP000546917"/>
    </source>
</evidence>
<feature type="transmembrane region" description="Helical" evidence="7">
    <location>
        <begin position="103"/>
        <end position="131"/>
    </location>
</feature>
<feature type="transmembrane region" description="Helical" evidence="7">
    <location>
        <begin position="378"/>
        <end position="399"/>
    </location>
</feature>
<feature type="transmembrane region" description="Helical" evidence="7">
    <location>
        <begin position="344"/>
        <end position="366"/>
    </location>
</feature>
<dbReference type="InterPro" id="IPR001248">
    <property type="entry name" value="Pur-cyt_permease"/>
</dbReference>
<dbReference type="AlphaFoldDB" id="A0A1V0N2L8"/>
<accession>A0A1V0N2L8</accession>
<feature type="transmembrane region" description="Helical" evidence="7">
    <location>
        <begin position="419"/>
        <end position="439"/>
    </location>
</feature>
<dbReference type="Proteomes" id="UP000192050">
    <property type="component" value="Chromosome"/>
</dbReference>
<dbReference type="GeneID" id="31675977"/>
<dbReference type="GO" id="GO:0022857">
    <property type="term" value="F:transmembrane transporter activity"/>
    <property type="evidence" value="ECO:0007669"/>
    <property type="project" value="InterPro"/>
</dbReference>
<reference evidence="9 11" key="2">
    <citation type="submission" date="2020-05" db="EMBL/GenBank/DDBJ databases">
        <authorList>
            <person name="Zhang R."/>
        </authorList>
    </citation>
    <scope>NUCLEOTIDE SEQUENCE [LARGE SCALE GENOMIC DNA]</scope>
    <source>
        <strain evidence="9 11">DSM 28986</strain>
    </source>
</reference>
<evidence type="ECO:0000256" key="5">
    <source>
        <dbReference type="ARBA" id="ARBA00022989"/>
    </source>
</evidence>
<dbReference type="STRING" id="74969.FAD_0468"/>
<evidence type="ECO:0000256" key="2">
    <source>
        <dbReference type="ARBA" id="ARBA00008974"/>
    </source>
</evidence>
<organism evidence="8 10">
    <name type="scientific">Ferroplasma acidiphilum</name>
    <dbReference type="NCBI Taxonomy" id="74969"/>
    <lineage>
        <taxon>Archaea</taxon>
        <taxon>Methanobacteriati</taxon>
        <taxon>Thermoplasmatota</taxon>
        <taxon>Thermoplasmata</taxon>
        <taxon>Thermoplasmatales</taxon>
        <taxon>Ferroplasmaceae</taxon>
        <taxon>Ferroplasma</taxon>
    </lineage>
</organism>
<dbReference type="PANTHER" id="PTHR31806:SF1">
    <property type="entry name" value="PURINE-CYTOSINE PERMEASE FCY2-RELATED"/>
    <property type="match status" value="1"/>
</dbReference>
<dbReference type="RefSeq" id="WP_009887523.1">
    <property type="nucleotide sequence ID" value="NZ_CP015363.1"/>
</dbReference>
<dbReference type="PANTHER" id="PTHR31806">
    <property type="entry name" value="PURINE-CYTOSINE PERMEASE FCY2-RELATED"/>
    <property type="match status" value="1"/>
</dbReference>
<dbReference type="EMBL" id="CP015363">
    <property type="protein sequence ID" value="ARD84383.1"/>
    <property type="molecule type" value="Genomic_DNA"/>
</dbReference>
<dbReference type="KEGG" id="fai:FAD_0468"/>
<dbReference type="EMBL" id="JABGBP010000145">
    <property type="protein sequence ID" value="NOL60040.1"/>
    <property type="molecule type" value="Genomic_DNA"/>
</dbReference>
<feature type="transmembrane region" description="Helical" evidence="7">
    <location>
        <begin position="34"/>
        <end position="56"/>
    </location>
</feature>
<protein>
    <submittedName>
        <fullName evidence="8 9">Allantoin permease</fullName>
    </submittedName>
</protein>
<dbReference type="InterPro" id="IPR026030">
    <property type="entry name" value="Pur-cyt_permease_Fcy2/21/22"/>
</dbReference>
<comment type="similarity">
    <text evidence="2">Belongs to the purine-cytosine permease (2.A.39) family.</text>
</comment>
<name>A0A1V0N2L8_9ARCH</name>
<dbReference type="PIRSF" id="PIRSF002744">
    <property type="entry name" value="Pur-cyt_permease"/>
    <property type="match status" value="1"/>
</dbReference>
<dbReference type="Gene3D" id="1.10.4160.10">
    <property type="entry name" value="Hydantoin permease"/>
    <property type="match status" value="1"/>
</dbReference>